<gene>
    <name evidence="1" type="ORF">LTS18_005485</name>
</gene>
<reference evidence="1" key="1">
    <citation type="submission" date="2024-09" db="EMBL/GenBank/DDBJ databases">
        <title>Black Yeasts Isolated from many extreme environments.</title>
        <authorList>
            <person name="Coleine C."/>
            <person name="Stajich J.E."/>
            <person name="Selbmann L."/>
        </authorList>
    </citation>
    <scope>NUCLEOTIDE SEQUENCE</scope>
    <source>
        <strain evidence="1">CCFEE 5737</strain>
    </source>
</reference>
<keyword evidence="2" id="KW-1185">Reference proteome</keyword>
<comment type="caution">
    <text evidence="1">The sequence shown here is derived from an EMBL/GenBank/DDBJ whole genome shotgun (WGS) entry which is preliminary data.</text>
</comment>
<accession>A0ACC3D555</accession>
<protein>
    <submittedName>
        <fullName evidence="1">Uncharacterized protein</fullName>
    </submittedName>
</protein>
<organism evidence="1 2">
    <name type="scientific">Coniosporium uncinatum</name>
    <dbReference type="NCBI Taxonomy" id="93489"/>
    <lineage>
        <taxon>Eukaryota</taxon>
        <taxon>Fungi</taxon>
        <taxon>Dikarya</taxon>
        <taxon>Ascomycota</taxon>
        <taxon>Pezizomycotina</taxon>
        <taxon>Dothideomycetes</taxon>
        <taxon>Dothideomycetes incertae sedis</taxon>
        <taxon>Coniosporium</taxon>
    </lineage>
</organism>
<proteinExistence type="predicted"/>
<sequence>MTSVDAKKSRVGRQTNNAYRAGVRRDGEYHCRWINPAKLAATLGFDNEEIRRLRGQDPDIEAIRRNLLHLRPKHLFEIEPHSFDLEVNRQLGALASFSRRRIYLNYPDLNTNHDGPPPSARCGKPDQASQDLDKRYMFLQNVTRRQDHPLRGSITSFAVKCLIIHAFMGELANIPADDDNSYDSIYSLYRQIEYKPERQDPHPDPTYPTSRKKRKLSHTTDDVESTPTPPGMVVLPLIDDIVEAPQTVDLVTTCVRQMVSKYLAERTVTFAKLDADWTAKERDIYATTSTCTVEDIQAIVAKIDERVRGGSYRVMQSFGILVRGRMKAIEFRTITPDALKTSDVPGVIFFVDSDVFGSQLYTLPFEELCVKIYGTTVSNEWFKELECSRTVM</sequence>
<dbReference type="EMBL" id="JAWDJW010007635">
    <property type="protein sequence ID" value="KAK3061768.1"/>
    <property type="molecule type" value="Genomic_DNA"/>
</dbReference>
<name>A0ACC3D555_9PEZI</name>
<evidence type="ECO:0000313" key="1">
    <source>
        <dbReference type="EMBL" id="KAK3061768.1"/>
    </source>
</evidence>
<dbReference type="Proteomes" id="UP001186974">
    <property type="component" value="Unassembled WGS sequence"/>
</dbReference>
<evidence type="ECO:0000313" key="2">
    <source>
        <dbReference type="Proteomes" id="UP001186974"/>
    </source>
</evidence>